<protein>
    <submittedName>
        <fullName evidence="2">Uncharacterized protein</fullName>
    </submittedName>
</protein>
<proteinExistence type="predicted"/>
<organism evidence="2 3">
    <name type="scientific">Corynebacterium oculi</name>
    <dbReference type="NCBI Taxonomy" id="1544416"/>
    <lineage>
        <taxon>Bacteria</taxon>
        <taxon>Bacillati</taxon>
        <taxon>Actinomycetota</taxon>
        <taxon>Actinomycetes</taxon>
        <taxon>Mycobacteriales</taxon>
        <taxon>Corynebacteriaceae</taxon>
        <taxon>Corynebacterium</taxon>
    </lineage>
</organism>
<dbReference type="Proteomes" id="UP000050517">
    <property type="component" value="Unassembled WGS sequence"/>
</dbReference>
<reference evidence="2 3" key="1">
    <citation type="submission" date="2015-10" db="EMBL/GenBank/DDBJ databases">
        <title>Corynebacteirum lowii and Corynebacterium oculi species nova, derived from human clinical disease and and emended description of Corynebacterium mastiditis.</title>
        <authorList>
            <person name="Bernard K."/>
            <person name="Pacheco A.L."/>
            <person name="Mcdougall C."/>
            <person name="Burtx T."/>
            <person name="Weibe D."/>
            <person name="Tyler S."/>
            <person name="Olson A.B."/>
            <person name="Cnockaert M."/>
            <person name="Eguchi H."/>
            <person name="Kuwahara T."/>
            <person name="Nakayama-Imaohji H."/>
            <person name="Boudewijins M."/>
            <person name="Van Hoecke F."/>
            <person name="Bernier A.-M."/>
            <person name="Vandamme P."/>
        </authorList>
    </citation>
    <scope>NUCLEOTIDE SEQUENCE [LARGE SCALE GENOMIC DNA]</scope>
    <source>
        <strain evidence="2 3">NML 130210</strain>
    </source>
</reference>
<dbReference type="RefSeq" id="WP_055121565.1">
    <property type="nucleotide sequence ID" value="NZ_LKST01000001.1"/>
</dbReference>
<keyword evidence="3" id="KW-1185">Reference proteome</keyword>
<keyword evidence="1" id="KW-0812">Transmembrane</keyword>
<keyword evidence="1" id="KW-0472">Membrane</keyword>
<evidence type="ECO:0000313" key="2">
    <source>
        <dbReference type="EMBL" id="KQB85202.1"/>
    </source>
</evidence>
<name>A0A0N8VZY6_9CORY</name>
<dbReference type="PATRIC" id="fig|1544416.3.peg.344"/>
<accession>A0A0N8VZY6</accession>
<comment type="caution">
    <text evidence="2">The sequence shown here is derived from an EMBL/GenBank/DDBJ whole genome shotgun (WGS) entry which is preliminary data.</text>
</comment>
<dbReference type="OrthoDB" id="9955527at2"/>
<keyword evidence="1" id="KW-1133">Transmembrane helix</keyword>
<sequence>MKKILVGRMVVAVALIVAYLVLAVLEFHHLEAGPVFFVLIGLVMFVPLPGAKNPTPAEASQAGETGATPRY</sequence>
<evidence type="ECO:0000256" key="1">
    <source>
        <dbReference type="SAM" id="Phobius"/>
    </source>
</evidence>
<dbReference type="EMBL" id="LKST01000001">
    <property type="protein sequence ID" value="KQB85202.1"/>
    <property type="molecule type" value="Genomic_DNA"/>
</dbReference>
<gene>
    <name evidence="2" type="ORF">Cocul_00340</name>
</gene>
<dbReference type="AlphaFoldDB" id="A0A0N8VZY6"/>
<evidence type="ECO:0000313" key="3">
    <source>
        <dbReference type="Proteomes" id="UP000050517"/>
    </source>
</evidence>
<feature type="transmembrane region" description="Helical" evidence="1">
    <location>
        <begin position="33"/>
        <end position="51"/>
    </location>
</feature>